<protein>
    <submittedName>
        <fullName evidence="1">Uncharacterized protein</fullName>
    </submittedName>
</protein>
<evidence type="ECO:0000313" key="1">
    <source>
        <dbReference type="EMBL" id="KAI4312574.1"/>
    </source>
</evidence>
<proteinExistence type="predicted"/>
<reference evidence="2" key="1">
    <citation type="journal article" date="2023" name="Front. Plant Sci.">
        <title>Chromosomal-level genome assembly of Melastoma candidum provides insights into trichome evolution.</title>
        <authorList>
            <person name="Zhong Y."/>
            <person name="Wu W."/>
            <person name="Sun C."/>
            <person name="Zou P."/>
            <person name="Liu Y."/>
            <person name="Dai S."/>
            <person name="Zhou R."/>
        </authorList>
    </citation>
    <scope>NUCLEOTIDE SEQUENCE [LARGE SCALE GENOMIC DNA]</scope>
</reference>
<gene>
    <name evidence="1" type="ORF">MLD38_037381</name>
</gene>
<organism evidence="1 2">
    <name type="scientific">Melastoma candidum</name>
    <dbReference type="NCBI Taxonomy" id="119954"/>
    <lineage>
        <taxon>Eukaryota</taxon>
        <taxon>Viridiplantae</taxon>
        <taxon>Streptophyta</taxon>
        <taxon>Embryophyta</taxon>
        <taxon>Tracheophyta</taxon>
        <taxon>Spermatophyta</taxon>
        <taxon>Magnoliopsida</taxon>
        <taxon>eudicotyledons</taxon>
        <taxon>Gunneridae</taxon>
        <taxon>Pentapetalae</taxon>
        <taxon>rosids</taxon>
        <taxon>malvids</taxon>
        <taxon>Myrtales</taxon>
        <taxon>Melastomataceae</taxon>
        <taxon>Melastomatoideae</taxon>
        <taxon>Melastomateae</taxon>
        <taxon>Melastoma</taxon>
    </lineage>
</organism>
<sequence>MAPCHRPVPGGSGKPSDGSTRGDTPWLDKDGRTVIASIHQPNSEVFELFDQLCLLSRGKNIYFGQASKAYEFESMEGPLDRMTTAEATEVL</sequence>
<comment type="caution">
    <text evidence="1">The sequence shown here is derived from an EMBL/GenBank/DDBJ whole genome shotgun (WGS) entry which is preliminary data.</text>
</comment>
<accession>A0ACB9LPE7</accession>
<dbReference type="EMBL" id="CM042890">
    <property type="protein sequence ID" value="KAI4312574.1"/>
    <property type="molecule type" value="Genomic_DNA"/>
</dbReference>
<keyword evidence="2" id="KW-1185">Reference proteome</keyword>
<dbReference type="Proteomes" id="UP001057402">
    <property type="component" value="Chromosome 11"/>
</dbReference>
<name>A0ACB9LPE7_9MYRT</name>
<evidence type="ECO:0000313" key="2">
    <source>
        <dbReference type="Proteomes" id="UP001057402"/>
    </source>
</evidence>